<organism evidence="1">
    <name type="scientific">Desulfatirhabdium butyrativorans</name>
    <dbReference type="NCBI Taxonomy" id="340467"/>
    <lineage>
        <taxon>Bacteria</taxon>
        <taxon>Pseudomonadati</taxon>
        <taxon>Thermodesulfobacteriota</taxon>
        <taxon>Desulfobacteria</taxon>
        <taxon>Desulfobacterales</taxon>
        <taxon>Desulfatirhabdiaceae</taxon>
        <taxon>Desulfatirhabdium</taxon>
    </lineage>
</organism>
<dbReference type="EMBL" id="DSUH01000036">
    <property type="protein sequence ID" value="HGU31529.1"/>
    <property type="molecule type" value="Genomic_DNA"/>
</dbReference>
<sequence>MKLRVTEELWREGNMYVAYCPELDVPSCGHSVEQAKKNLREVIVIHLEEAEKQGRLTEFLRSAGLDEIDGALAARKELVGFTPIEVAV</sequence>
<dbReference type="InterPro" id="IPR035069">
    <property type="entry name" value="TTHA1013/TTHA0281-like"/>
</dbReference>
<accession>A0A7C4RGT7</accession>
<dbReference type="AlphaFoldDB" id="A0A7C4RGT7"/>
<dbReference type="SUPFAM" id="SSF143100">
    <property type="entry name" value="TTHA1013/TTHA0281-like"/>
    <property type="match status" value="1"/>
</dbReference>
<reference evidence="1" key="1">
    <citation type="journal article" date="2020" name="mSystems">
        <title>Genome- and Community-Level Interaction Insights into Carbon Utilization and Element Cycling Functions of Hydrothermarchaeota in Hydrothermal Sediment.</title>
        <authorList>
            <person name="Zhou Z."/>
            <person name="Liu Y."/>
            <person name="Xu W."/>
            <person name="Pan J."/>
            <person name="Luo Z.H."/>
            <person name="Li M."/>
        </authorList>
    </citation>
    <scope>NUCLEOTIDE SEQUENCE [LARGE SCALE GENOMIC DNA]</scope>
    <source>
        <strain evidence="1">SpSt-477</strain>
    </source>
</reference>
<name>A0A7C4RGT7_9BACT</name>
<dbReference type="Gene3D" id="3.30.160.250">
    <property type="match status" value="1"/>
</dbReference>
<evidence type="ECO:0008006" key="2">
    <source>
        <dbReference type="Google" id="ProtNLM"/>
    </source>
</evidence>
<proteinExistence type="predicted"/>
<comment type="caution">
    <text evidence="1">The sequence shown here is derived from an EMBL/GenBank/DDBJ whole genome shotgun (WGS) entry which is preliminary data.</text>
</comment>
<protein>
    <recommendedName>
        <fullName evidence="2">Type II toxin-antitoxin system HicB family antitoxin</fullName>
    </recommendedName>
</protein>
<evidence type="ECO:0000313" key="1">
    <source>
        <dbReference type="EMBL" id="HGU31529.1"/>
    </source>
</evidence>
<gene>
    <name evidence="1" type="ORF">ENS29_01575</name>
</gene>